<keyword evidence="2" id="KW-0812">Transmembrane</keyword>
<dbReference type="PANTHER" id="PTHR30501">
    <property type="entry name" value="UPF0597 PROTEIN YHAM"/>
    <property type="match status" value="1"/>
</dbReference>
<evidence type="ECO:0000313" key="5">
    <source>
        <dbReference type="Proteomes" id="UP000186469"/>
    </source>
</evidence>
<keyword evidence="2" id="KW-0472">Membrane</keyword>
<organism evidence="4 5">
    <name type="scientific">Desulfovibrio litoralis DSM 11393</name>
    <dbReference type="NCBI Taxonomy" id="1121455"/>
    <lineage>
        <taxon>Bacteria</taxon>
        <taxon>Pseudomonadati</taxon>
        <taxon>Thermodesulfobacteriota</taxon>
        <taxon>Desulfovibrionia</taxon>
        <taxon>Desulfovibrionales</taxon>
        <taxon>Desulfovibrionaceae</taxon>
        <taxon>Desulfovibrio</taxon>
    </lineage>
</organism>
<name>A0A1M7SGS9_9BACT</name>
<accession>A0A1M7SGS9</accession>
<dbReference type="Proteomes" id="UP000186469">
    <property type="component" value="Unassembled WGS sequence"/>
</dbReference>
<dbReference type="HAMAP" id="MF_01845">
    <property type="entry name" value="UPF0597"/>
    <property type="match status" value="1"/>
</dbReference>
<comment type="similarity">
    <text evidence="1">Belongs to the UPF0597 family.</text>
</comment>
<dbReference type="OrthoDB" id="41906at2"/>
<keyword evidence="2" id="KW-1133">Transmembrane helix</keyword>
<dbReference type="EMBL" id="FRDI01000003">
    <property type="protein sequence ID" value="SHN57685.1"/>
    <property type="molecule type" value="Genomic_DNA"/>
</dbReference>
<dbReference type="RefSeq" id="WP_072696609.1">
    <property type="nucleotide sequence ID" value="NZ_FRDI01000003.1"/>
</dbReference>
<gene>
    <name evidence="4" type="ORF">SAMN02745728_00935</name>
</gene>
<evidence type="ECO:0000256" key="2">
    <source>
        <dbReference type="SAM" id="Phobius"/>
    </source>
</evidence>
<keyword evidence="5" id="KW-1185">Reference proteome</keyword>
<dbReference type="PANTHER" id="PTHR30501:SF2">
    <property type="entry name" value="UPF0597 PROTEIN YHAM"/>
    <property type="match status" value="1"/>
</dbReference>
<evidence type="ECO:0000256" key="1">
    <source>
        <dbReference type="HAMAP-Rule" id="MF_01845"/>
    </source>
</evidence>
<dbReference type="GO" id="GO:0019450">
    <property type="term" value="P:L-cysteine catabolic process to pyruvate"/>
    <property type="evidence" value="ECO:0007669"/>
    <property type="project" value="TreeGrafter"/>
</dbReference>
<evidence type="ECO:0000259" key="3">
    <source>
        <dbReference type="Pfam" id="PF03313"/>
    </source>
</evidence>
<feature type="domain" description="Serine dehydratase-like alpha subunit" evidence="3">
    <location>
        <begin position="88"/>
        <end position="420"/>
    </location>
</feature>
<proteinExistence type="inferred from homology"/>
<dbReference type="Pfam" id="PF03313">
    <property type="entry name" value="SDH_alpha"/>
    <property type="match status" value="1"/>
</dbReference>
<dbReference type="GO" id="GO:0080146">
    <property type="term" value="F:L-cysteine desulfhydrase activity"/>
    <property type="evidence" value="ECO:0007669"/>
    <property type="project" value="TreeGrafter"/>
</dbReference>
<feature type="transmembrane region" description="Helical" evidence="2">
    <location>
        <begin position="310"/>
        <end position="330"/>
    </location>
</feature>
<sequence>MNAETMQQMLNLLQKEVVPALGCTEPITVALAAARAAKEAGGTPESVKVELSGNVLKNGMSVGVPGTGMTGLDIAAAIGAIGGNPDLGLEALRDITPSQVEEAKKMLTDGKIRVELSQYKDPLFVAVSVKSKNHTATAIIQGSHTNLVKVLKDDKVVWEKPEVSTTASAQDKSFLNLKSIYAFATAVPFKDIEFILEGERLNMAIAKEGLSKPYGLQLGRTLQTNISKGLLADDTCNYALMLTAGAIDARMDGAMLPVMSNSGSGDQGLTCTLPIVAFAERLKADREQLARALVMGNLAAIHVKQFIGRLSALCGTTVAAIGACCGIVLLMGGKEQEMARAVNSMIGNVTGIICDGAKNSCALKANSSVGAAIYAAMLAMSGLGVTGKEGIVNDDVEESIRNLGRLTKEGMAETDKVILDIMIKKTGKTA</sequence>
<dbReference type="InterPro" id="IPR021144">
    <property type="entry name" value="UPF0597"/>
</dbReference>
<dbReference type="InterPro" id="IPR005130">
    <property type="entry name" value="Ser_deHydtase-like_asu"/>
</dbReference>
<reference evidence="4 5" key="1">
    <citation type="submission" date="2016-12" db="EMBL/GenBank/DDBJ databases">
        <authorList>
            <person name="Song W.-J."/>
            <person name="Kurnit D.M."/>
        </authorList>
    </citation>
    <scope>NUCLEOTIDE SEQUENCE [LARGE SCALE GENOMIC DNA]</scope>
    <source>
        <strain evidence="4 5">DSM 11393</strain>
    </source>
</reference>
<evidence type="ECO:0000313" key="4">
    <source>
        <dbReference type="EMBL" id="SHN57685.1"/>
    </source>
</evidence>
<dbReference type="PIRSF" id="PIRSF006054">
    <property type="entry name" value="UCP006054"/>
    <property type="match status" value="1"/>
</dbReference>
<dbReference type="AlphaFoldDB" id="A0A1M7SGS9"/>
<protein>
    <recommendedName>
        <fullName evidence="1">UPF0597 protein SAMN02745728_00935</fullName>
    </recommendedName>
</protein>